<organism evidence="1 2">
    <name type="scientific">Sphingomonas melonis</name>
    <dbReference type="NCBI Taxonomy" id="152682"/>
    <lineage>
        <taxon>Bacteria</taxon>
        <taxon>Pseudomonadati</taxon>
        <taxon>Pseudomonadota</taxon>
        <taxon>Alphaproteobacteria</taxon>
        <taxon>Sphingomonadales</taxon>
        <taxon>Sphingomonadaceae</taxon>
        <taxon>Sphingomonas</taxon>
    </lineage>
</organism>
<accession>A0A7Y9K254</accession>
<dbReference type="RefSeq" id="WP_179507578.1">
    <property type="nucleotide sequence ID" value="NZ_JACCBY010000001.1"/>
</dbReference>
<proteinExistence type="predicted"/>
<dbReference type="AlphaFoldDB" id="A0A7Y9K254"/>
<sequence>MSDVDTLPVRPGDNPELQAMHRDLVALVRRLEESIDTAPDAATIAAITEQMAEVNARVTSTGRVLLAAQTEEIARHAKAVSNAIPAITKEIEGLQDCERMIRSFSALLGTVDEAVRVATLACG</sequence>
<gene>
    <name evidence="1" type="ORF">HD841_000829</name>
</gene>
<evidence type="ECO:0000313" key="2">
    <source>
        <dbReference type="Proteomes" id="UP000517753"/>
    </source>
</evidence>
<name>A0A7Y9K254_9SPHN</name>
<dbReference type="Proteomes" id="UP000517753">
    <property type="component" value="Unassembled WGS sequence"/>
</dbReference>
<keyword evidence="2" id="KW-1185">Reference proteome</keyword>
<dbReference type="EMBL" id="JACCBY010000001">
    <property type="protein sequence ID" value="NYD89060.1"/>
    <property type="molecule type" value="Genomic_DNA"/>
</dbReference>
<evidence type="ECO:0000313" key="1">
    <source>
        <dbReference type="EMBL" id="NYD89060.1"/>
    </source>
</evidence>
<protein>
    <submittedName>
        <fullName evidence="1">Skp family chaperone for outer membrane proteins</fullName>
    </submittedName>
</protein>
<comment type="caution">
    <text evidence="1">The sequence shown here is derived from an EMBL/GenBank/DDBJ whole genome shotgun (WGS) entry which is preliminary data.</text>
</comment>
<reference evidence="1 2" key="1">
    <citation type="submission" date="2020-08" db="EMBL/GenBank/DDBJ databases">
        <title>The Agave Microbiome: Exploring the role of microbial communities in plant adaptations to desert environments.</title>
        <authorList>
            <person name="Partida-Martinez L.P."/>
        </authorList>
    </citation>
    <scope>NUCLEOTIDE SEQUENCE [LARGE SCALE GENOMIC DNA]</scope>
    <source>
        <strain evidence="1 2">AS2.3</strain>
    </source>
</reference>